<evidence type="ECO:0000259" key="2">
    <source>
        <dbReference type="SMART" id="SM00363"/>
    </source>
</evidence>
<organism evidence="3 4">
    <name type="scientific">Ruminococcus flavefaciens</name>
    <dbReference type="NCBI Taxonomy" id="1265"/>
    <lineage>
        <taxon>Bacteria</taxon>
        <taxon>Bacillati</taxon>
        <taxon>Bacillota</taxon>
        <taxon>Clostridia</taxon>
        <taxon>Eubacteriales</taxon>
        <taxon>Oscillospiraceae</taxon>
        <taxon>Ruminococcus</taxon>
    </lineage>
</organism>
<dbReference type="CDD" id="cd00165">
    <property type="entry name" value="S4"/>
    <property type="match status" value="1"/>
</dbReference>
<dbReference type="Pfam" id="PF13275">
    <property type="entry name" value="S4_2"/>
    <property type="match status" value="1"/>
</dbReference>
<dbReference type="Proteomes" id="UP000183190">
    <property type="component" value="Unassembled WGS sequence"/>
</dbReference>
<protein>
    <submittedName>
        <fullName evidence="3">Ribosome-associated protein</fullName>
    </submittedName>
</protein>
<name>A0A1H6IUT8_RUMFL</name>
<dbReference type="InterPro" id="IPR036986">
    <property type="entry name" value="S4_RNA-bd_sf"/>
</dbReference>
<dbReference type="EMBL" id="FNWV01000003">
    <property type="protein sequence ID" value="SEH51426.1"/>
    <property type="molecule type" value="Genomic_DNA"/>
</dbReference>
<gene>
    <name evidence="3" type="ORF">SAMN02910265_01154</name>
</gene>
<proteinExistence type="predicted"/>
<dbReference type="PROSITE" id="PS50889">
    <property type="entry name" value="S4"/>
    <property type="match status" value="1"/>
</dbReference>
<sequence>MPENRIKITTEFIKLDALLKFASLVGSGGEAKQLIQDGEVLVNGEVCTMRGKKIRPGDKVELDGQEVIVE</sequence>
<reference evidence="3 4" key="1">
    <citation type="submission" date="2016-10" db="EMBL/GenBank/DDBJ databases">
        <authorList>
            <person name="de Groot N.N."/>
        </authorList>
    </citation>
    <scope>NUCLEOTIDE SEQUENCE [LARGE SCALE GENOMIC DNA]</scope>
    <source>
        <strain evidence="3 4">YAD2003</strain>
    </source>
</reference>
<dbReference type="InterPro" id="IPR002942">
    <property type="entry name" value="S4_RNA-bd"/>
</dbReference>
<dbReference type="RefSeq" id="WP_074715216.1">
    <property type="nucleotide sequence ID" value="NZ_FNWV01000003.1"/>
</dbReference>
<evidence type="ECO:0000313" key="3">
    <source>
        <dbReference type="EMBL" id="SEH51426.1"/>
    </source>
</evidence>
<dbReference type="AlphaFoldDB" id="A0A1H6IUT8"/>
<dbReference type="Gene3D" id="3.10.290.10">
    <property type="entry name" value="RNA-binding S4 domain"/>
    <property type="match status" value="1"/>
</dbReference>
<evidence type="ECO:0000256" key="1">
    <source>
        <dbReference type="PROSITE-ProRule" id="PRU00182"/>
    </source>
</evidence>
<dbReference type="InterPro" id="IPR014330">
    <property type="entry name" value="RNA-bd_S4-rel_YaaA"/>
</dbReference>
<dbReference type="GO" id="GO:0003723">
    <property type="term" value="F:RNA binding"/>
    <property type="evidence" value="ECO:0007669"/>
    <property type="project" value="UniProtKB-KW"/>
</dbReference>
<dbReference type="SMART" id="SM00363">
    <property type="entry name" value="S4"/>
    <property type="match status" value="1"/>
</dbReference>
<dbReference type="SUPFAM" id="SSF55174">
    <property type="entry name" value="Alpha-L RNA-binding motif"/>
    <property type="match status" value="1"/>
</dbReference>
<dbReference type="NCBIfam" id="TIGR02988">
    <property type="entry name" value="YaaA_near_RecF"/>
    <property type="match status" value="1"/>
</dbReference>
<dbReference type="OrthoDB" id="9811532at2"/>
<evidence type="ECO:0000313" key="4">
    <source>
        <dbReference type="Proteomes" id="UP000183190"/>
    </source>
</evidence>
<feature type="domain" description="RNA-binding S4" evidence="2">
    <location>
        <begin position="13"/>
        <end position="69"/>
    </location>
</feature>
<keyword evidence="1" id="KW-0694">RNA-binding</keyword>
<accession>A0A1H6IUT8</accession>